<sequence>MTGPIKNGFHIDTMGNYDDDNRSRARARKVLSVTFTFSHARIFEKICIADEIESDELEAAFAIAKPELVNLFNVVNHFHTDT</sequence>
<evidence type="ECO:0000313" key="3">
    <source>
        <dbReference type="Proteomes" id="UP000078542"/>
    </source>
</evidence>
<feature type="region of interest" description="Disordered" evidence="1">
    <location>
        <begin position="1"/>
        <end position="20"/>
    </location>
</feature>
<name>A0A195C336_9HYME</name>
<proteinExistence type="predicted"/>
<dbReference type="EMBL" id="KQ978317">
    <property type="protein sequence ID" value="KYM95252.1"/>
    <property type="molecule type" value="Genomic_DNA"/>
</dbReference>
<reference evidence="2 3" key="1">
    <citation type="submission" date="2016-03" db="EMBL/GenBank/DDBJ databases">
        <title>Cyphomyrmex costatus WGS genome.</title>
        <authorList>
            <person name="Nygaard S."/>
            <person name="Hu H."/>
            <person name="Boomsma J."/>
            <person name="Zhang G."/>
        </authorList>
    </citation>
    <scope>NUCLEOTIDE SEQUENCE [LARGE SCALE GENOMIC DNA]</scope>
    <source>
        <strain evidence="2">MS0001</strain>
        <tissue evidence="2">Whole body</tissue>
    </source>
</reference>
<evidence type="ECO:0000313" key="2">
    <source>
        <dbReference type="EMBL" id="KYM95252.1"/>
    </source>
</evidence>
<accession>A0A195C336</accession>
<dbReference type="Proteomes" id="UP000078542">
    <property type="component" value="Unassembled WGS sequence"/>
</dbReference>
<dbReference type="AlphaFoldDB" id="A0A195C336"/>
<protein>
    <submittedName>
        <fullName evidence="2">Uncharacterized protein</fullName>
    </submittedName>
</protein>
<evidence type="ECO:0000256" key="1">
    <source>
        <dbReference type="SAM" id="MobiDB-lite"/>
    </source>
</evidence>
<gene>
    <name evidence="2" type="ORF">ALC62_14163</name>
</gene>
<organism evidence="2 3">
    <name type="scientific">Cyphomyrmex costatus</name>
    <dbReference type="NCBI Taxonomy" id="456900"/>
    <lineage>
        <taxon>Eukaryota</taxon>
        <taxon>Metazoa</taxon>
        <taxon>Ecdysozoa</taxon>
        <taxon>Arthropoda</taxon>
        <taxon>Hexapoda</taxon>
        <taxon>Insecta</taxon>
        <taxon>Pterygota</taxon>
        <taxon>Neoptera</taxon>
        <taxon>Endopterygota</taxon>
        <taxon>Hymenoptera</taxon>
        <taxon>Apocrita</taxon>
        <taxon>Aculeata</taxon>
        <taxon>Formicoidea</taxon>
        <taxon>Formicidae</taxon>
        <taxon>Myrmicinae</taxon>
        <taxon>Cyphomyrmex</taxon>
    </lineage>
</organism>
<keyword evidence="3" id="KW-1185">Reference proteome</keyword>